<keyword evidence="1" id="KW-1133">Transmembrane helix</keyword>
<keyword evidence="3" id="KW-1185">Reference proteome</keyword>
<feature type="transmembrane region" description="Helical" evidence="1">
    <location>
        <begin position="6"/>
        <end position="27"/>
    </location>
</feature>
<dbReference type="Proteomes" id="UP000708208">
    <property type="component" value="Unassembled WGS sequence"/>
</dbReference>
<dbReference type="EMBL" id="CAJVCH010571623">
    <property type="protein sequence ID" value="CAG7838002.1"/>
    <property type="molecule type" value="Genomic_DNA"/>
</dbReference>
<name>A0A8J2Q2D6_9HEXA</name>
<accession>A0A8J2Q2D6</accession>
<proteinExistence type="predicted"/>
<organism evidence="2 3">
    <name type="scientific">Allacma fusca</name>
    <dbReference type="NCBI Taxonomy" id="39272"/>
    <lineage>
        <taxon>Eukaryota</taxon>
        <taxon>Metazoa</taxon>
        <taxon>Ecdysozoa</taxon>
        <taxon>Arthropoda</taxon>
        <taxon>Hexapoda</taxon>
        <taxon>Collembola</taxon>
        <taxon>Symphypleona</taxon>
        <taxon>Sminthuridae</taxon>
        <taxon>Allacma</taxon>
    </lineage>
</organism>
<dbReference type="PROSITE" id="PS51257">
    <property type="entry name" value="PROKAR_LIPOPROTEIN"/>
    <property type="match status" value="1"/>
</dbReference>
<gene>
    <name evidence="2" type="ORF">AFUS01_LOCUS47025</name>
</gene>
<evidence type="ECO:0000313" key="3">
    <source>
        <dbReference type="Proteomes" id="UP000708208"/>
    </source>
</evidence>
<protein>
    <submittedName>
        <fullName evidence="2">Uncharacterized protein</fullName>
    </submittedName>
</protein>
<comment type="caution">
    <text evidence="2">The sequence shown here is derived from an EMBL/GenBank/DDBJ whole genome shotgun (WGS) entry which is preliminary data.</text>
</comment>
<sequence>MRTHAWTWILYIIVFSSCISIGLAQIAKCDSREVSISIRGLEEASTECAEEPGQACQLFCAWQKIGNFSPLNKLNMQKYMFLIRAFPPQARVFFVPHAMKCMTLGSILPRNLDPTCSEFEPFIKCVTTAIPKSCSVESSIIFWKEQLLESSNPQTTPVSD</sequence>
<dbReference type="AlphaFoldDB" id="A0A8J2Q2D6"/>
<keyword evidence="1" id="KW-0812">Transmembrane</keyword>
<keyword evidence="1" id="KW-0472">Membrane</keyword>
<reference evidence="2" key="1">
    <citation type="submission" date="2021-06" db="EMBL/GenBank/DDBJ databases">
        <authorList>
            <person name="Hodson N. C."/>
            <person name="Mongue J. A."/>
            <person name="Jaron S. K."/>
        </authorList>
    </citation>
    <scope>NUCLEOTIDE SEQUENCE</scope>
</reference>
<evidence type="ECO:0000313" key="2">
    <source>
        <dbReference type="EMBL" id="CAG7838002.1"/>
    </source>
</evidence>
<evidence type="ECO:0000256" key="1">
    <source>
        <dbReference type="SAM" id="Phobius"/>
    </source>
</evidence>